<evidence type="ECO:0000259" key="14">
    <source>
        <dbReference type="Pfam" id="PF01179"/>
    </source>
</evidence>
<dbReference type="Pfam" id="PF01179">
    <property type="entry name" value="Cu_amine_oxid"/>
    <property type="match status" value="1"/>
</dbReference>
<dbReference type="EMBL" id="BDRX01000160">
    <property type="protein sequence ID" value="GBF99493.1"/>
    <property type="molecule type" value="Genomic_DNA"/>
</dbReference>
<evidence type="ECO:0000256" key="7">
    <source>
        <dbReference type="ARBA" id="ARBA00022772"/>
    </source>
</evidence>
<evidence type="ECO:0000259" key="16">
    <source>
        <dbReference type="Pfam" id="PF02728"/>
    </source>
</evidence>
<dbReference type="InParanoid" id="A0A2V0PN54"/>
<evidence type="ECO:0000256" key="1">
    <source>
        <dbReference type="ARBA" id="ARBA00001935"/>
    </source>
</evidence>
<gene>
    <name evidence="17" type="ORF">Rsub_12271</name>
</gene>
<keyword evidence="9 13" id="KW-0186">Copper</keyword>
<dbReference type="Gene3D" id="2.70.98.20">
    <property type="entry name" value="Copper amine oxidase, catalytic domain"/>
    <property type="match status" value="1"/>
</dbReference>
<name>A0A2V0PN54_9CHLO</name>
<reference evidence="17 18" key="1">
    <citation type="journal article" date="2018" name="Sci. Rep.">
        <title>Raphidocelis subcapitata (=Pseudokirchneriella subcapitata) provides an insight into genome evolution and environmental adaptations in the Sphaeropleales.</title>
        <authorList>
            <person name="Suzuki S."/>
            <person name="Yamaguchi H."/>
            <person name="Nakajima N."/>
            <person name="Kawachi M."/>
        </authorList>
    </citation>
    <scope>NUCLEOTIDE SEQUENCE [LARGE SCALE GENOMIC DNA]</scope>
    <source>
        <strain evidence="17 18">NIES-35</strain>
    </source>
</reference>
<evidence type="ECO:0000256" key="4">
    <source>
        <dbReference type="ARBA" id="ARBA00007983"/>
    </source>
</evidence>
<dbReference type="PANTHER" id="PTHR10638:SF86">
    <property type="entry name" value="COPPER AMINE OXIDASE 1-RELATED"/>
    <property type="match status" value="1"/>
</dbReference>
<dbReference type="InterPro" id="IPR015800">
    <property type="entry name" value="Cu_amine_oxidase_N2"/>
</dbReference>
<feature type="active site" description="Proton acceptor" evidence="11">
    <location>
        <position position="324"/>
    </location>
</feature>
<evidence type="ECO:0000256" key="12">
    <source>
        <dbReference type="PIRSR" id="PIRSR600269-51"/>
    </source>
</evidence>
<dbReference type="FunCoup" id="A0A2V0PN54">
    <property type="interactions" value="474"/>
</dbReference>
<comment type="cofactor">
    <cofactor evidence="3">
        <name>Zn(2+)</name>
        <dbReference type="ChEBI" id="CHEBI:29105"/>
    </cofactor>
</comment>
<dbReference type="GO" id="GO:0005507">
    <property type="term" value="F:copper ion binding"/>
    <property type="evidence" value="ECO:0007669"/>
    <property type="project" value="InterPro"/>
</dbReference>
<dbReference type="InterPro" id="IPR000269">
    <property type="entry name" value="Cu_amine_oxidase"/>
</dbReference>
<evidence type="ECO:0000256" key="6">
    <source>
        <dbReference type="ARBA" id="ARBA00022723"/>
    </source>
</evidence>
<sequence length="687" mass="73775">MSPPAPAAAAAAAAAPPHPLDPLSPSEVAAAAAACRAAAAPRRLRFNTVTLLEPPKPALLAFLRGAGPRPARRAFCVVMAPPAFAVIEAVVELAAPGGGGGGGAAAAAVATWKEMDGESMDGQPLATPDDCLEAERIARGCPRVAELLRQRGVSDLSQLACDPWAIHAGRWKGRLMQVFTYLKLCPDDNEYAHPLDVVPIVDLNAGEVIDIESYPTPPRAIPRAPGNYHRRLLERPFREAPKPLHVTQPEGPSFTVDGWRVDWQGWDFRIGFNGREGLVLYDVCYTDPQEGGRRRPVVHRASIVEMAVPYADPSPPYNRKCAFDAGDYGLGFAANSLALGCDCLGAVAYFDGVVNDGEGQPVVIPSAVCLHEEDAGLLWKHVDYRTGYAEIRRARRLVVSFIMTAVNYEYCFYWYLQQDGTIAHEIKLTGILSTSLLTPREEAGGGGGAEGGSRYGTMVAEGVNAAAHQHIFSARLDLAVDDEEGGRGLVVSELNAQREPSHPGRNPAGNAFHETETELLTTSAAVRQPAAEAARVWRVKNPGRRHPVTGRPVAYHLYPAAGPLLLAAPDSAVATRGRFTTAALHVTPHAEGQLYPAGYYVFQSNADSGLAEWIKEDRPLLGADPVVWYTFAFTHFVRPEDYPVMPCDSVGFSLRPHGFFRVNPALDVPPSHDAASVRAAAAPASKL</sequence>
<organism evidence="17 18">
    <name type="scientific">Raphidocelis subcapitata</name>
    <dbReference type="NCBI Taxonomy" id="307507"/>
    <lineage>
        <taxon>Eukaryota</taxon>
        <taxon>Viridiplantae</taxon>
        <taxon>Chlorophyta</taxon>
        <taxon>core chlorophytes</taxon>
        <taxon>Chlorophyceae</taxon>
        <taxon>CS clade</taxon>
        <taxon>Sphaeropleales</taxon>
        <taxon>Selenastraceae</taxon>
        <taxon>Raphidocelis</taxon>
    </lineage>
</organism>
<keyword evidence="6 13" id="KW-0479">Metal-binding</keyword>
<evidence type="ECO:0000259" key="15">
    <source>
        <dbReference type="Pfam" id="PF02727"/>
    </source>
</evidence>
<comment type="cofactor">
    <cofactor evidence="13">
        <name>Cu cation</name>
        <dbReference type="ChEBI" id="CHEBI:23378"/>
    </cofactor>
    <text evidence="13">Contains 1 topaquinone per subunit.</text>
</comment>
<dbReference type="Pfam" id="PF02727">
    <property type="entry name" value="Cu_amine_oxidN2"/>
    <property type="match status" value="1"/>
</dbReference>
<evidence type="ECO:0000313" key="17">
    <source>
        <dbReference type="EMBL" id="GBF99493.1"/>
    </source>
</evidence>
<comment type="PTM">
    <text evidence="12 13">Topaquinone (TPQ) is generated by copper-dependent autoxidation of a specific tyrosyl residue.</text>
</comment>
<evidence type="ECO:0000313" key="18">
    <source>
        <dbReference type="Proteomes" id="UP000247498"/>
    </source>
</evidence>
<keyword evidence="18" id="KW-1185">Reference proteome</keyword>
<dbReference type="InterPro" id="IPR036460">
    <property type="entry name" value="Cu_amine_oxidase_C_sf"/>
</dbReference>
<keyword evidence="10" id="KW-0464">Manganese</keyword>
<evidence type="ECO:0000256" key="2">
    <source>
        <dbReference type="ARBA" id="ARBA00001936"/>
    </source>
</evidence>
<evidence type="ECO:0000256" key="9">
    <source>
        <dbReference type="ARBA" id="ARBA00023008"/>
    </source>
</evidence>
<comment type="cofactor">
    <cofactor evidence="2">
        <name>Mn(2+)</name>
        <dbReference type="ChEBI" id="CHEBI:29035"/>
    </cofactor>
</comment>
<dbReference type="NCBIfam" id="NF008559">
    <property type="entry name" value="PRK11504.1"/>
    <property type="match status" value="1"/>
</dbReference>
<accession>A0A2V0PN54</accession>
<dbReference type="OrthoDB" id="5379943at2759"/>
<evidence type="ECO:0000256" key="11">
    <source>
        <dbReference type="PIRSR" id="PIRSR600269-50"/>
    </source>
</evidence>
<dbReference type="GO" id="GO:0048038">
    <property type="term" value="F:quinone binding"/>
    <property type="evidence" value="ECO:0007669"/>
    <property type="project" value="InterPro"/>
</dbReference>
<feature type="domain" description="Copper amine oxidase catalytic" evidence="14">
    <location>
        <begin position="244"/>
        <end position="666"/>
    </location>
</feature>
<feature type="domain" description="Copper amine oxidase N2-terminal" evidence="15">
    <location>
        <begin position="18"/>
        <end position="94"/>
    </location>
</feature>
<evidence type="ECO:0000256" key="13">
    <source>
        <dbReference type="RuleBase" id="RU000672"/>
    </source>
</evidence>
<dbReference type="GO" id="GO:0008131">
    <property type="term" value="F:primary methylamine oxidase activity"/>
    <property type="evidence" value="ECO:0007669"/>
    <property type="project" value="InterPro"/>
</dbReference>
<dbReference type="AlphaFoldDB" id="A0A2V0PN54"/>
<comment type="cofactor">
    <cofactor evidence="1">
        <name>Cu cation</name>
        <dbReference type="ChEBI" id="CHEBI:23378"/>
    </cofactor>
</comment>
<dbReference type="InterPro" id="IPR015802">
    <property type="entry name" value="Cu_amine_oxidase_N3"/>
</dbReference>
<dbReference type="SUPFAM" id="SSF54416">
    <property type="entry name" value="Amine oxidase N-terminal region"/>
    <property type="match status" value="2"/>
</dbReference>
<evidence type="ECO:0000256" key="10">
    <source>
        <dbReference type="ARBA" id="ARBA00023211"/>
    </source>
</evidence>
<dbReference type="SUPFAM" id="SSF49998">
    <property type="entry name" value="Amine oxidase catalytic domain"/>
    <property type="match status" value="1"/>
</dbReference>
<protein>
    <recommendedName>
        <fullName evidence="13">Amine oxidase</fullName>
        <ecNumber evidence="13">1.4.3.-</ecNumber>
    </recommendedName>
</protein>
<keyword evidence="7 11" id="KW-0801">TPQ</keyword>
<evidence type="ECO:0000256" key="8">
    <source>
        <dbReference type="ARBA" id="ARBA00023002"/>
    </source>
</evidence>
<dbReference type="InterPro" id="IPR016182">
    <property type="entry name" value="Cu_amine_oxidase_N-reg"/>
</dbReference>
<dbReference type="Gene3D" id="3.10.450.40">
    <property type="match status" value="2"/>
</dbReference>
<dbReference type="GO" id="GO:0009308">
    <property type="term" value="P:amine metabolic process"/>
    <property type="evidence" value="ECO:0007669"/>
    <property type="project" value="UniProtKB-UniRule"/>
</dbReference>
<dbReference type="Proteomes" id="UP000247498">
    <property type="component" value="Unassembled WGS sequence"/>
</dbReference>
<feature type="active site" description="Schiff-base intermediate with substrate; via topaquinone" evidence="11">
    <location>
        <position position="408"/>
    </location>
</feature>
<comment type="subunit">
    <text evidence="5">Homodimer.</text>
</comment>
<dbReference type="Pfam" id="PF02728">
    <property type="entry name" value="Cu_amine_oxidN3"/>
    <property type="match status" value="1"/>
</dbReference>
<dbReference type="InterPro" id="IPR049948">
    <property type="entry name" value="Cu_Am_ox_TPQ-bd"/>
</dbReference>
<comment type="similarity">
    <text evidence="4 13">Belongs to the copper/topaquinone oxidase family.</text>
</comment>
<comment type="caution">
    <text evidence="17">The sequence shown here is derived from an EMBL/GenBank/DDBJ whole genome shotgun (WGS) entry which is preliminary data.</text>
</comment>
<dbReference type="STRING" id="307507.A0A2V0PN54"/>
<proteinExistence type="inferred from homology"/>
<dbReference type="PANTHER" id="PTHR10638">
    <property type="entry name" value="COPPER AMINE OXIDASE"/>
    <property type="match status" value="1"/>
</dbReference>
<evidence type="ECO:0000256" key="3">
    <source>
        <dbReference type="ARBA" id="ARBA00001947"/>
    </source>
</evidence>
<feature type="modified residue" description="2',4',5'-topaquinone" evidence="12">
    <location>
        <position position="408"/>
    </location>
</feature>
<keyword evidence="8 13" id="KW-0560">Oxidoreductase</keyword>
<dbReference type="EC" id="1.4.3.-" evidence="13"/>
<evidence type="ECO:0000256" key="5">
    <source>
        <dbReference type="ARBA" id="ARBA00011738"/>
    </source>
</evidence>
<feature type="domain" description="Copper amine oxidase N3-terminal" evidence="16">
    <location>
        <begin position="127"/>
        <end position="213"/>
    </location>
</feature>
<dbReference type="PROSITE" id="PS01164">
    <property type="entry name" value="COPPER_AMINE_OXID_1"/>
    <property type="match status" value="1"/>
</dbReference>
<dbReference type="InterPro" id="IPR015798">
    <property type="entry name" value="Cu_amine_oxidase_C"/>
</dbReference>